<dbReference type="EMBL" id="BSOU01000005">
    <property type="protein sequence ID" value="GLR75373.1"/>
    <property type="molecule type" value="Genomic_DNA"/>
</dbReference>
<dbReference type="InterPro" id="IPR005791">
    <property type="entry name" value="SecD"/>
</dbReference>
<dbReference type="FunFam" id="3.30.1360.200:FF:000001">
    <property type="entry name" value="Protein translocase subunit SecD"/>
    <property type="match status" value="1"/>
</dbReference>
<dbReference type="GO" id="GO:0043952">
    <property type="term" value="P:protein transport by the Sec complex"/>
    <property type="evidence" value="ECO:0007669"/>
    <property type="project" value="UniProtKB-UniRule"/>
</dbReference>
<evidence type="ECO:0000259" key="13">
    <source>
        <dbReference type="Pfam" id="PF02355"/>
    </source>
</evidence>
<evidence type="ECO:0000313" key="19">
    <source>
        <dbReference type="Proteomes" id="UP000239273"/>
    </source>
</evidence>
<dbReference type="InterPro" id="IPR054384">
    <property type="entry name" value="SecDF_P1_head"/>
</dbReference>
<evidence type="ECO:0000259" key="16">
    <source>
        <dbReference type="Pfam" id="PF22599"/>
    </source>
</evidence>
<reference evidence="18 19" key="2">
    <citation type="submission" date="2016-12" db="EMBL/GenBank/DDBJ databases">
        <title>Diversity of luminous bacteria.</title>
        <authorList>
            <person name="Yoshizawa S."/>
            <person name="Kogure K."/>
        </authorList>
    </citation>
    <scope>NUCLEOTIDE SEQUENCE [LARGE SCALE GENOMIC DNA]</scope>
    <source>
        <strain evidence="18 19">NBRC 105001</strain>
    </source>
</reference>
<keyword evidence="4" id="KW-0997">Cell inner membrane</keyword>
<evidence type="ECO:0000256" key="10">
    <source>
        <dbReference type="ARBA" id="ARBA00060774"/>
    </source>
</evidence>
<dbReference type="Pfam" id="PF02355">
    <property type="entry name" value="SecD_SecF_C"/>
    <property type="match status" value="1"/>
</dbReference>
<feature type="transmembrane region" description="Helical" evidence="12">
    <location>
        <begin position="499"/>
        <end position="517"/>
    </location>
</feature>
<comment type="subunit">
    <text evidence="12">Forms a complex with SecF. Part of the essential Sec protein translocation apparatus which comprises SecA, SecYEG and auxiliary proteins SecDF-YajC and YidC.</text>
</comment>
<dbReference type="Proteomes" id="UP000239273">
    <property type="component" value="Unassembled WGS sequence"/>
</dbReference>
<dbReference type="Pfam" id="PF21760">
    <property type="entry name" value="SecD_1st"/>
    <property type="match status" value="1"/>
</dbReference>
<keyword evidence="20" id="KW-1185">Reference proteome</keyword>
<dbReference type="InterPro" id="IPR048631">
    <property type="entry name" value="SecD_1st"/>
</dbReference>
<dbReference type="InterPro" id="IPR027398">
    <property type="entry name" value="SecD-TM"/>
</dbReference>
<dbReference type="EMBL" id="MSCP01000001">
    <property type="protein sequence ID" value="PQJ93933.1"/>
    <property type="molecule type" value="Genomic_DNA"/>
</dbReference>
<dbReference type="AlphaFoldDB" id="A0A2S7XK11"/>
<dbReference type="RefSeq" id="WP_105063296.1">
    <property type="nucleotide sequence ID" value="NZ_BSOU01000005.1"/>
</dbReference>
<dbReference type="InterPro" id="IPR055344">
    <property type="entry name" value="SecD_SecF_C_bact"/>
</dbReference>
<evidence type="ECO:0000256" key="3">
    <source>
        <dbReference type="ARBA" id="ARBA00022475"/>
    </source>
</evidence>
<dbReference type="SUPFAM" id="SSF82866">
    <property type="entry name" value="Multidrug efflux transporter AcrB transmembrane domain"/>
    <property type="match status" value="1"/>
</dbReference>
<dbReference type="PANTHER" id="PTHR30081">
    <property type="entry name" value="PROTEIN-EXPORT MEMBRANE PROTEIN SEC"/>
    <property type="match status" value="1"/>
</dbReference>
<reference evidence="20" key="3">
    <citation type="journal article" date="2019" name="Int. J. Syst. Evol. Microbiol.">
        <title>The Global Catalogue of Microorganisms (GCM) 10K type strain sequencing project: providing services to taxonomists for standard genome sequencing and annotation.</title>
        <authorList>
            <consortium name="The Broad Institute Genomics Platform"/>
            <consortium name="The Broad Institute Genome Sequencing Center for Infectious Disease"/>
            <person name="Wu L."/>
            <person name="Ma J."/>
        </authorList>
    </citation>
    <scope>NUCLEOTIDE SEQUENCE [LARGE SCALE GENOMIC DNA]</scope>
    <source>
        <strain evidence="20">NBRC 105001</strain>
    </source>
</reference>
<keyword evidence="9 12" id="KW-0472">Membrane</keyword>
<feature type="domain" description="SecDF P1 head subdomain" evidence="16">
    <location>
        <begin position="305"/>
        <end position="423"/>
    </location>
</feature>
<keyword evidence="2 12" id="KW-0813">Transport</keyword>
<evidence type="ECO:0000256" key="9">
    <source>
        <dbReference type="ARBA" id="ARBA00023136"/>
    </source>
</evidence>
<dbReference type="FunFam" id="3.30.70.3400:FF:000001">
    <property type="entry name" value="Protein translocase subunit SecD"/>
    <property type="match status" value="1"/>
</dbReference>
<dbReference type="Pfam" id="PF22599">
    <property type="entry name" value="SecDF_P1_head"/>
    <property type="match status" value="1"/>
</dbReference>
<dbReference type="GO" id="GO:0005886">
    <property type="term" value="C:plasma membrane"/>
    <property type="evidence" value="ECO:0007669"/>
    <property type="project" value="UniProtKB-SubCell"/>
</dbReference>
<dbReference type="GO" id="GO:0006605">
    <property type="term" value="P:protein targeting"/>
    <property type="evidence" value="ECO:0007669"/>
    <property type="project" value="UniProtKB-UniRule"/>
</dbReference>
<name>A0A2S7XK11_9GAMM</name>
<evidence type="ECO:0000256" key="5">
    <source>
        <dbReference type="ARBA" id="ARBA00022692"/>
    </source>
</evidence>
<comment type="subcellular location">
    <subcellularLocation>
        <location evidence="1">Cell inner membrane</location>
        <topology evidence="1">Multi-pass membrane protein</topology>
    </subcellularLocation>
    <subcellularLocation>
        <location evidence="12">Cell membrane</location>
        <topology evidence="12">Multi-pass membrane protein</topology>
    </subcellularLocation>
</comment>
<evidence type="ECO:0000256" key="8">
    <source>
        <dbReference type="ARBA" id="ARBA00023010"/>
    </source>
</evidence>
<comment type="similarity">
    <text evidence="10 12">Belongs to the SecD/SecF family. SecD subfamily.</text>
</comment>
<dbReference type="NCBIfam" id="NF009545">
    <property type="entry name" value="PRK12933.1"/>
    <property type="match status" value="1"/>
</dbReference>
<evidence type="ECO:0000313" key="18">
    <source>
        <dbReference type="EMBL" id="PQJ93933.1"/>
    </source>
</evidence>
<dbReference type="Gene3D" id="1.20.1640.10">
    <property type="entry name" value="Multidrug efflux transporter AcrB transmembrane domain"/>
    <property type="match status" value="1"/>
</dbReference>
<comment type="caution">
    <text evidence="18">The sequence shown here is derived from an EMBL/GenBank/DDBJ whole genome shotgun (WGS) entry which is preliminary data.</text>
</comment>
<evidence type="ECO:0000256" key="12">
    <source>
        <dbReference type="HAMAP-Rule" id="MF_01463"/>
    </source>
</evidence>
<evidence type="ECO:0000256" key="1">
    <source>
        <dbReference type="ARBA" id="ARBA00004429"/>
    </source>
</evidence>
<feature type="domain" description="SecD export protein N-terminal TM" evidence="14">
    <location>
        <begin position="10"/>
        <end position="103"/>
    </location>
</feature>
<dbReference type="GO" id="GO:0065002">
    <property type="term" value="P:intracellular protein transmembrane transport"/>
    <property type="evidence" value="ECO:0007669"/>
    <property type="project" value="UniProtKB-UniRule"/>
</dbReference>
<dbReference type="Pfam" id="PF13721">
    <property type="entry name" value="SecD-TM1"/>
    <property type="match status" value="1"/>
</dbReference>
<dbReference type="InterPro" id="IPR022813">
    <property type="entry name" value="SecD/SecF_arch_bac"/>
</dbReference>
<dbReference type="Gene3D" id="3.30.70.3400">
    <property type="match status" value="2"/>
</dbReference>
<comment type="function">
    <text evidence="12">Part of the Sec protein translocase complex. Interacts with the SecYEG preprotein conducting channel. SecDF uses the proton motive force (PMF) to complete protein translocation after the ATP-dependent function of SecA.</text>
</comment>
<dbReference type="Proteomes" id="UP001156660">
    <property type="component" value="Unassembled WGS sequence"/>
</dbReference>
<reference evidence="17" key="4">
    <citation type="submission" date="2023-01" db="EMBL/GenBank/DDBJ databases">
        <title>Draft genome sequence of Aliivibrio sifiae strain NBRC 105001.</title>
        <authorList>
            <person name="Sun Q."/>
            <person name="Mori K."/>
        </authorList>
    </citation>
    <scope>NUCLEOTIDE SEQUENCE</scope>
    <source>
        <strain evidence="17">NBRC 105001</strain>
    </source>
</reference>
<evidence type="ECO:0000259" key="15">
    <source>
        <dbReference type="Pfam" id="PF21760"/>
    </source>
</evidence>
<sequence length="607" mass="66242">MQRKQPIQRLNHYSKWKYIVLITTLVILLLSAIPTWYGEDAAVQITNKDGQIPSIVQLQNTLTDQGIIVKRIEQKGDKTIVILQDEAQQAAAKNVLATVIDEDQKGTTLALSLAPAAPAWLQNMGFEPIKLGLDLRGGVQFLLDVDVNQVYQAQRNELADSLKQELRDERIRSVRFQKEGSDSLVVRLPSEEASHAAREFIHKNYPTWQVSNGDDFDLKLTLKETEKVAVRNLTVQQNLQTMRSRIEELGITEALVQRQGENRIRIELPGVQDPAAAKNVIGATASLAFYAVKEQGTGSTMEVPDENGRPVRVGRKPVLSGDHIVDARASLGEMGMAEVNIVLDSSGGKIMSEFSRHNVGKPMATSYNEYGRNSKGETTQSNKIISVATIQSQLGSRFRITGSGSLQESQELALLLRAGSLTAPVTIVEERTIGPTLGAENIQNGFAALGLGLGLTLLFMAVWYRRLGWVANIALVGNMVMLFGLLALIPGAVLTLPGIAGLVLTVGMAVDTNVLIFERIKDKQKEGRTLAQAIDRGFSSAFGTIFDANFTTMITAVVLYTIGNGPIQGFALTLGLGLLTSMFTGIFASRAIINLVWGRDSRHDVRI</sequence>
<feature type="transmembrane region" description="Helical" evidence="12">
    <location>
        <begin position="471"/>
        <end position="493"/>
    </location>
</feature>
<feature type="domain" description="Protein export membrane protein SecD/SecF C-terminal" evidence="13">
    <location>
        <begin position="425"/>
        <end position="594"/>
    </location>
</feature>
<protein>
    <recommendedName>
        <fullName evidence="11 12">Protein translocase subunit SecD</fullName>
    </recommendedName>
</protein>
<proteinExistence type="inferred from homology"/>
<feature type="transmembrane region" description="Helical" evidence="12">
    <location>
        <begin position="18"/>
        <end position="37"/>
    </location>
</feature>
<accession>A0A2S7XK11</accession>
<evidence type="ECO:0000313" key="20">
    <source>
        <dbReference type="Proteomes" id="UP001156660"/>
    </source>
</evidence>
<evidence type="ECO:0000259" key="14">
    <source>
        <dbReference type="Pfam" id="PF13721"/>
    </source>
</evidence>
<keyword evidence="7 12" id="KW-1133">Transmembrane helix</keyword>
<dbReference type="GO" id="GO:0015450">
    <property type="term" value="F:protein-transporting ATPase activity"/>
    <property type="evidence" value="ECO:0007669"/>
    <property type="project" value="InterPro"/>
</dbReference>
<gene>
    <name evidence="12" type="primary">secD</name>
    <name evidence="17" type="synonym">secD2</name>
    <name evidence="18" type="ORF">BTO23_07545</name>
    <name evidence="17" type="ORF">GCM10007855_22470</name>
</gene>
<dbReference type="NCBIfam" id="TIGR01129">
    <property type="entry name" value="secD"/>
    <property type="match status" value="1"/>
</dbReference>
<feature type="transmembrane region" description="Helical" evidence="12">
    <location>
        <begin position="538"/>
        <end position="562"/>
    </location>
</feature>
<dbReference type="Gene3D" id="3.30.1360.200">
    <property type="match status" value="1"/>
</dbReference>
<organism evidence="18 19">
    <name type="scientific">Aliivibrio sifiae</name>
    <dbReference type="NCBI Taxonomy" id="566293"/>
    <lineage>
        <taxon>Bacteria</taxon>
        <taxon>Pseudomonadati</taxon>
        <taxon>Pseudomonadota</taxon>
        <taxon>Gammaproteobacteria</taxon>
        <taxon>Vibrionales</taxon>
        <taxon>Vibrionaceae</taxon>
        <taxon>Aliivibrio</taxon>
    </lineage>
</organism>
<keyword evidence="5 12" id="KW-0812">Transmembrane</keyword>
<evidence type="ECO:0000256" key="11">
    <source>
        <dbReference type="ARBA" id="ARBA00068220"/>
    </source>
</evidence>
<dbReference type="HAMAP" id="MF_01463_B">
    <property type="entry name" value="SecD_B"/>
    <property type="match status" value="1"/>
</dbReference>
<feature type="transmembrane region" description="Helical" evidence="12">
    <location>
        <begin position="445"/>
        <end position="464"/>
    </location>
</feature>
<evidence type="ECO:0000256" key="2">
    <source>
        <dbReference type="ARBA" id="ARBA00022448"/>
    </source>
</evidence>
<keyword evidence="6 12" id="KW-0653">Protein transport</keyword>
<evidence type="ECO:0000256" key="4">
    <source>
        <dbReference type="ARBA" id="ARBA00022519"/>
    </source>
</evidence>
<dbReference type="Gene3D" id="3.30.70.260">
    <property type="match status" value="1"/>
</dbReference>
<evidence type="ECO:0000256" key="6">
    <source>
        <dbReference type="ARBA" id="ARBA00022927"/>
    </source>
</evidence>
<keyword evidence="3 12" id="KW-1003">Cell membrane</keyword>
<dbReference type="OrthoDB" id="9805019at2"/>
<evidence type="ECO:0000313" key="17">
    <source>
        <dbReference type="EMBL" id="GLR75373.1"/>
    </source>
</evidence>
<reference evidence="17" key="1">
    <citation type="journal article" date="2014" name="Int. J. Syst. Evol. Microbiol.">
        <title>Complete genome of a new Firmicutes species belonging to the dominant human colonic microbiota ('Ruminococcus bicirculans') reveals two chromosomes and a selective capacity to utilize plant glucans.</title>
        <authorList>
            <consortium name="NISC Comparative Sequencing Program"/>
            <person name="Wegmann U."/>
            <person name="Louis P."/>
            <person name="Goesmann A."/>
            <person name="Henrissat B."/>
            <person name="Duncan S.H."/>
            <person name="Flint H.J."/>
        </authorList>
    </citation>
    <scope>NUCLEOTIDE SEQUENCE</scope>
    <source>
        <strain evidence="17">NBRC 105001</strain>
    </source>
</reference>
<dbReference type="InterPro" id="IPR048634">
    <property type="entry name" value="SecD_SecF_C"/>
</dbReference>
<dbReference type="PANTHER" id="PTHR30081:SF13">
    <property type="entry name" value="PROTEIN TRANSLOCASE SUBUNIT SECD"/>
    <property type="match status" value="1"/>
</dbReference>
<evidence type="ECO:0000256" key="7">
    <source>
        <dbReference type="ARBA" id="ARBA00022989"/>
    </source>
</evidence>
<dbReference type="FunFam" id="1.20.1640.10:FF:000004">
    <property type="entry name" value="Protein translocase subunit SecD"/>
    <property type="match status" value="1"/>
</dbReference>
<feature type="domain" description="Protein translocase subunit SecDF P1" evidence="15">
    <location>
        <begin position="235"/>
        <end position="293"/>
    </location>
</feature>
<dbReference type="NCBIfam" id="TIGR00916">
    <property type="entry name" value="2A0604s01"/>
    <property type="match status" value="1"/>
</dbReference>
<feature type="transmembrane region" description="Helical" evidence="12">
    <location>
        <begin position="574"/>
        <end position="597"/>
    </location>
</feature>
<keyword evidence="8 12" id="KW-0811">Translocation</keyword>